<keyword evidence="1" id="KW-1133">Transmembrane helix</keyword>
<feature type="transmembrane region" description="Helical" evidence="1">
    <location>
        <begin position="335"/>
        <end position="355"/>
    </location>
</feature>
<keyword evidence="1" id="KW-0812">Transmembrane</keyword>
<proteinExistence type="predicted"/>
<name>A0A1H7AKP8_9BACT</name>
<evidence type="ECO:0000256" key="1">
    <source>
        <dbReference type="SAM" id="Phobius"/>
    </source>
</evidence>
<evidence type="ECO:0000313" key="3">
    <source>
        <dbReference type="Proteomes" id="UP000199403"/>
    </source>
</evidence>
<feature type="transmembrane region" description="Helical" evidence="1">
    <location>
        <begin position="299"/>
        <end position="323"/>
    </location>
</feature>
<keyword evidence="3" id="KW-1185">Reference proteome</keyword>
<sequence length="391" mass="44661">MFLPDVLFIGIVLVWVFLWIHRRAAKKNHPRQLRAFLFALWGYHLVIAYVYYRYLMHQGGDSLRYWELRSLPVEQAAGWLAHWGLGTAFVQWVNYPFSQGFALGFLSGTVGYAMLSFVGFLLLAEWMADRFLPVPSARIGIAGMLLLFLPNAHFWTVGVGKEAFLWLGLILVLVGADAISHKWGYLVLGLLLSLMVRPIQGLVLCVSVFGVLPFHPALRQHRRYLVPLAAALILGIGVYRWIQGSLVYGFHFRWIGELLHWQQQYLASFGGTSSVPMSDYSLVEKLATVLFRPFIWEAAGFWTLAASLENTVFLLGMLGGGWAWFRTKGRLPVPVFYRISLVYGLLLSLLFAFTLTNLGILMRMKSIYSLLVLCFFYERIAYYWSNRTFST</sequence>
<feature type="transmembrane region" description="Helical" evidence="1">
    <location>
        <begin position="101"/>
        <end position="124"/>
    </location>
</feature>
<dbReference type="RefSeq" id="WP_092177129.1">
    <property type="nucleotide sequence ID" value="NZ_FNZH01000006.1"/>
</dbReference>
<dbReference type="EMBL" id="FNZH01000006">
    <property type="protein sequence ID" value="SEJ61585.1"/>
    <property type="molecule type" value="Genomic_DNA"/>
</dbReference>
<feature type="transmembrane region" description="Helical" evidence="1">
    <location>
        <begin position="185"/>
        <end position="212"/>
    </location>
</feature>
<dbReference type="OrthoDB" id="975915at2"/>
<organism evidence="2 3">
    <name type="scientific">Cyclobacterium xiamenense</name>
    <dbReference type="NCBI Taxonomy" id="1297121"/>
    <lineage>
        <taxon>Bacteria</taxon>
        <taxon>Pseudomonadati</taxon>
        <taxon>Bacteroidota</taxon>
        <taxon>Cytophagia</taxon>
        <taxon>Cytophagales</taxon>
        <taxon>Cyclobacteriaceae</taxon>
        <taxon>Cyclobacterium</taxon>
    </lineage>
</organism>
<dbReference type="AlphaFoldDB" id="A0A1H7AKP8"/>
<dbReference type="STRING" id="1416801.SAMN05192553_10692"/>
<keyword evidence="1" id="KW-0472">Membrane</keyword>
<evidence type="ECO:0000313" key="2">
    <source>
        <dbReference type="EMBL" id="SEJ61585.1"/>
    </source>
</evidence>
<feature type="transmembrane region" description="Helical" evidence="1">
    <location>
        <begin position="6"/>
        <end position="24"/>
    </location>
</feature>
<protein>
    <recommendedName>
        <fullName evidence="4">Dolichyl-phosphate-mannose-protein mannosyltransferase</fullName>
    </recommendedName>
</protein>
<evidence type="ECO:0008006" key="4">
    <source>
        <dbReference type="Google" id="ProtNLM"/>
    </source>
</evidence>
<dbReference type="Proteomes" id="UP000199403">
    <property type="component" value="Unassembled WGS sequence"/>
</dbReference>
<feature type="transmembrane region" description="Helical" evidence="1">
    <location>
        <begin position="367"/>
        <end position="385"/>
    </location>
</feature>
<reference evidence="3" key="1">
    <citation type="submission" date="2016-10" db="EMBL/GenBank/DDBJ databases">
        <authorList>
            <person name="Varghese N."/>
            <person name="Submissions S."/>
        </authorList>
    </citation>
    <scope>NUCLEOTIDE SEQUENCE [LARGE SCALE GENOMIC DNA]</scope>
    <source>
        <strain evidence="3">IBRC-M 10761</strain>
    </source>
</reference>
<feature type="transmembrane region" description="Helical" evidence="1">
    <location>
        <begin position="36"/>
        <end position="56"/>
    </location>
</feature>
<feature type="transmembrane region" description="Helical" evidence="1">
    <location>
        <begin position="136"/>
        <end position="156"/>
    </location>
</feature>
<accession>A0A1H7AKP8</accession>
<feature type="transmembrane region" description="Helical" evidence="1">
    <location>
        <begin position="76"/>
        <end position="94"/>
    </location>
</feature>
<gene>
    <name evidence="2" type="ORF">SAMN05192553_10692</name>
</gene>
<feature type="transmembrane region" description="Helical" evidence="1">
    <location>
        <begin position="163"/>
        <end position="179"/>
    </location>
</feature>
<feature type="transmembrane region" description="Helical" evidence="1">
    <location>
        <begin position="224"/>
        <end position="242"/>
    </location>
</feature>